<feature type="region of interest" description="Disordered" evidence="1">
    <location>
        <begin position="202"/>
        <end position="277"/>
    </location>
</feature>
<dbReference type="VEuPathDB" id="FungiDB:MYCFIDRAFT_180060"/>
<evidence type="ECO:0000313" key="2">
    <source>
        <dbReference type="EMBL" id="EME77183.1"/>
    </source>
</evidence>
<proteinExistence type="predicted"/>
<feature type="compositionally biased region" description="Polar residues" evidence="1">
    <location>
        <begin position="992"/>
        <end position="1013"/>
    </location>
</feature>
<dbReference type="KEGG" id="pfj:MYCFIDRAFT_180060"/>
<dbReference type="HOGENOM" id="CLU_266789_0_0_1"/>
<evidence type="ECO:0000256" key="1">
    <source>
        <dbReference type="SAM" id="MobiDB-lite"/>
    </source>
</evidence>
<dbReference type="OrthoDB" id="4507197at2759"/>
<evidence type="ECO:0000313" key="3">
    <source>
        <dbReference type="Proteomes" id="UP000016932"/>
    </source>
</evidence>
<dbReference type="Proteomes" id="UP000016932">
    <property type="component" value="Unassembled WGS sequence"/>
</dbReference>
<reference evidence="2 3" key="1">
    <citation type="journal article" date="2012" name="PLoS Pathog.">
        <title>Diverse lifestyles and strategies of plant pathogenesis encoded in the genomes of eighteen Dothideomycetes fungi.</title>
        <authorList>
            <person name="Ohm R.A."/>
            <person name="Feau N."/>
            <person name="Henrissat B."/>
            <person name="Schoch C.L."/>
            <person name="Horwitz B.A."/>
            <person name="Barry K.W."/>
            <person name="Condon B.J."/>
            <person name="Copeland A.C."/>
            <person name="Dhillon B."/>
            <person name="Glaser F."/>
            <person name="Hesse C.N."/>
            <person name="Kosti I."/>
            <person name="LaButti K."/>
            <person name="Lindquist E.A."/>
            <person name="Lucas S."/>
            <person name="Salamov A.A."/>
            <person name="Bradshaw R.E."/>
            <person name="Ciuffetti L."/>
            <person name="Hamelin R.C."/>
            <person name="Kema G.H.J."/>
            <person name="Lawrence C."/>
            <person name="Scott J.A."/>
            <person name="Spatafora J.W."/>
            <person name="Turgeon B.G."/>
            <person name="de Wit P.J.G.M."/>
            <person name="Zhong S."/>
            <person name="Goodwin S.B."/>
            <person name="Grigoriev I.V."/>
        </authorList>
    </citation>
    <scope>NUCLEOTIDE SEQUENCE [LARGE SCALE GENOMIC DNA]</scope>
    <source>
        <strain evidence="2 3">CIRAD86</strain>
    </source>
</reference>
<dbReference type="EMBL" id="KB446567">
    <property type="protein sequence ID" value="EME77183.1"/>
    <property type="molecule type" value="Genomic_DNA"/>
</dbReference>
<organism evidence="2 3">
    <name type="scientific">Pseudocercospora fijiensis (strain CIRAD86)</name>
    <name type="common">Black leaf streak disease fungus</name>
    <name type="synonym">Mycosphaerella fijiensis</name>
    <dbReference type="NCBI Taxonomy" id="383855"/>
    <lineage>
        <taxon>Eukaryota</taxon>
        <taxon>Fungi</taxon>
        <taxon>Dikarya</taxon>
        <taxon>Ascomycota</taxon>
        <taxon>Pezizomycotina</taxon>
        <taxon>Dothideomycetes</taxon>
        <taxon>Dothideomycetidae</taxon>
        <taxon>Mycosphaerellales</taxon>
        <taxon>Mycosphaerellaceae</taxon>
        <taxon>Pseudocercospora</taxon>
    </lineage>
</organism>
<feature type="region of interest" description="Disordered" evidence="1">
    <location>
        <begin position="927"/>
        <end position="1017"/>
    </location>
</feature>
<keyword evidence="3" id="KW-1185">Reference proteome</keyword>
<feature type="region of interest" description="Disordered" evidence="1">
    <location>
        <begin position="733"/>
        <end position="753"/>
    </location>
</feature>
<sequence length="1240" mass="136911">MEVTSSTHTNSTTKRLNGGRHIQSPQIPTHAFKCPQTHLDGRFRPYQSFKAGRFEGLGKPVHTDRRATLGHPLGCRRVVFQDHMLTRMESLYRSWSEAGNTIDLCASDDTDATGTLTALLKVLLKDCSDSACNLNEEDCNLPLKLGASPSSVVLSHSNCCLSLFNFHLDINTSHSPLLLSFLPSSKSCVDVLKIHKGGFPISAPERHRKHHYHRKHSAFSITDRGGRGGGRSRGGRHQSRISDRQRQQLNMAASRAKSASQGSLGRGGSQGADDTLAPAALSPRASSVHYSRCSIARARGPPPSTPPREFTPEKLQQVVHTISECRGIRRIKRFCTYSTTRERFKIMSLSLLPSDNAHYHGFQFFTVRTVLHIAPLNQLGEEQKADLEGPIASMQASQLAKADEPNLSGSSSRLLCTFAIDELHYVEEWKAFRVHFAQLYTLGLGLRTDTASFGCIATMSTPTPEILLLEAGSSIVDDELYMTEIFRSTIDEPNTTCVLQNIAFREKGKEECTYLYFLLNDAVSDTGEATPASISKTLVFSRSKFRDIVDLFRFWLIGKTKDCPDPAKRCINAPGGHDVHEVVPSYTSYVPQHDMDLPYSGFAKLDPVPGSENLVISSPALGSWFHDPKPRSPELSRRLGRGGREIEHCEALVFLSGWVANNTNKNPPHATVEKTFVPLSNRRQREMEKQRRCRGELLCLMLPHVPMARTALRHAENPEENVNDLGHQRFGDHESEFEENDAPDPGKKSKKGASELSASLCQIQYAADEQGGNNACCRKEINKYMGEADSQHDIPKPPAYKKKSGWIHAYLVAQSQPKHLRLILAQHWLFHTWRNRLESRLIGSCIMANAATSLLWKICDVAEAQLISFRLQSLSSMLLSLTIQTAAGDHEQDTVVASIVAQMNQIVAEAYERDAAYKELMRKQGEKRQKGIEDAATAGHGGAAPAQGEDEDGAGSEPPELTREQRRQKYTQTKKTRGRTRNTNRPGAPRSCGTTSGSANIPSTASASASQGRLSPKEQKQYIDEAVGELRTGSETFIVAAGAQAENIRDGAAFNSGLVSRGSERVDSSERVTSSQRAVEIGRSRREEKDSRSLALTSRGSSGSSRASTDYGNAFDDDVCVDGADEIGQSAMCCRENVVVMKLRSHACVKVKSRGACSRQSDVGLPRKPEGFAGFDISIHLFHLPFPSTFSIHFFCLPFLSTFPIHLSHPPFPSTFSVYFFRLPHPPFLSTFSFHHPCAA</sequence>
<feature type="compositionally biased region" description="Low complexity" evidence="1">
    <location>
        <begin position="935"/>
        <end position="947"/>
    </location>
</feature>
<gene>
    <name evidence="2" type="ORF">MYCFIDRAFT_180060</name>
</gene>
<dbReference type="GeneID" id="19334276"/>
<dbReference type="AlphaFoldDB" id="M3AJ21"/>
<feature type="compositionally biased region" description="Low complexity" evidence="1">
    <location>
        <begin position="1093"/>
        <end position="1109"/>
    </location>
</feature>
<feature type="compositionally biased region" description="Basic residues" evidence="1">
    <location>
        <begin position="206"/>
        <end position="217"/>
    </location>
</feature>
<name>M3AJ21_PSEFD</name>
<dbReference type="RefSeq" id="XP_007932230.1">
    <property type="nucleotide sequence ID" value="XM_007934039.1"/>
</dbReference>
<feature type="compositionally biased region" description="Basic and acidic residues" evidence="1">
    <location>
        <begin position="1080"/>
        <end position="1092"/>
    </location>
</feature>
<feature type="compositionally biased region" description="Polar residues" evidence="1">
    <location>
        <begin position="1"/>
        <end position="15"/>
    </location>
</feature>
<feature type="region of interest" description="Disordered" evidence="1">
    <location>
        <begin position="1"/>
        <end position="26"/>
    </location>
</feature>
<dbReference type="eggNOG" id="KOG0352">
    <property type="taxonomic scope" value="Eukaryota"/>
</dbReference>
<feature type="region of interest" description="Disordered" evidence="1">
    <location>
        <begin position="1060"/>
        <end position="1109"/>
    </location>
</feature>
<protein>
    <submittedName>
        <fullName evidence="2">Uncharacterized protein</fullName>
    </submittedName>
</protein>
<feature type="compositionally biased region" description="Basic residues" evidence="1">
    <location>
        <begin position="968"/>
        <end position="982"/>
    </location>
</feature>
<accession>M3AJ21</accession>